<sequence>MTAARRIHFRGPWQAVDMDMFRLPGAKRVHLHRPLGHQDVAPQAVDLDEPPPRILATDPAPPGRSTLPRLAAPCRLGCDGPPRRRAASRQTLCGRRRSRGLSRICRGAAASGALGTAASVSQHVSVFCGVSAPVFQAGWKARGVTGLPSTRTLGPQCAQ</sequence>
<comment type="caution">
    <text evidence="1">The sequence shown here is derived from an EMBL/GenBank/DDBJ whole genome shotgun (WGS) entry which is preliminary data.</text>
</comment>
<dbReference type="EMBL" id="CAUYUJ010015506">
    <property type="protein sequence ID" value="CAK0854970.1"/>
    <property type="molecule type" value="Genomic_DNA"/>
</dbReference>
<evidence type="ECO:0000313" key="2">
    <source>
        <dbReference type="Proteomes" id="UP001189429"/>
    </source>
</evidence>
<proteinExistence type="predicted"/>
<reference evidence="1" key="1">
    <citation type="submission" date="2023-10" db="EMBL/GenBank/DDBJ databases">
        <authorList>
            <person name="Chen Y."/>
            <person name="Shah S."/>
            <person name="Dougan E. K."/>
            <person name="Thang M."/>
            <person name="Chan C."/>
        </authorList>
    </citation>
    <scope>NUCLEOTIDE SEQUENCE [LARGE SCALE GENOMIC DNA]</scope>
</reference>
<accession>A0ABN9U777</accession>
<keyword evidence="2" id="KW-1185">Reference proteome</keyword>
<evidence type="ECO:0000313" key="1">
    <source>
        <dbReference type="EMBL" id="CAK0854970.1"/>
    </source>
</evidence>
<protein>
    <submittedName>
        <fullName evidence="1">Uncharacterized protein</fullName>
    </submittedName>
</protein>
<name>A0ABN9U777_9DINO</name>
<organism evidence="1 2">
    <name type="scientific">Prorocentrum cordatum</name>
    <dbReference type="NCBI Taxonomy" id="2364126"/>
    <lineage>
        <taxon>Eukaryota</taxon>
        <taxon>Sar</taxon>
        <taxon>Alveolata</taxon>
        <taxon>Dinophyceae</taxon>
        <taxon>Prorocentrales</taxon>
        <taxon>Prorocentraceae</taxon>
        <taxon>Prorocentrum</taxon>
    </lineage>
</organism>
<gene>
    <name evidence="1" type="ORF">PCOR1329_LOCUS45831</name>
</gene>
<dbReference type="Proteomes" id="UP001189429">
    <property type="component" value="Unassembled WGS sequence"/>
</dbReference>